<gene>
    <name evidence="1" type="ORF">H5V44_13795</name>
</gene>
<comment type="caution">
    <text evidence="1">The sequence shown here is derived from an EMBL/GenBank/DDBJ whole genome shotgun (WGS) entry which is preliminary data.</text>
</comment>
<evidence type="ECO:0000313" key="2">
    <source>
        <dbReference type="Proteomes" id="UP000546257"/>
    </source>
</evidence>
<sequence length="275" mass="29278">MSKSIWLVSLLVLTAGCASGIPQSEETKLPNEGCDIQNNKQLVDNYPASVSSPLAVVVPDEYGVAINRSITVLKHSYADHTEQYPAVVSSSELTIGEGRSLVVLAPQGNLPSEIGRHVDINNSASTTTSAQITVVDNPSSDEGHLIVISGGKWGIRAAADALANRGGQRVEDCGTVTANVSEYSGTVQWQTDGTKFLRLVTSNASYVIPRAAAPEGFQERASNTSFNVTVRAYQTEMRAVVWAGSEGQVAYPRAVEIVAVSDIEEAETARVDNNR</sequence>
<accession>A0A7J9SLE5</accession>
<dbReference type="PROSITE" id="PS51257">
    <property type="entry name" value="PROKAR_LIPOPROTEIN"/>
    <property type="match status" value="1"/>
</dbReference>
<dbReference type="EMBL" id="JACKXD010000005">
    <property type="protein sequence ID" value="MBB6647342.1"/>
    <property type="molecule type" value="Genomic_DNA"/>
</dbReference>
<proteinExistence type="predicted"/>
<evidence type="ECO:0000313" key="1">
    <source>
        <dbReference type="EMBL" id="MBB6647342.1"/>
    </source>
</evidence>
<reference evidence="1 2" key="1">
    <citation type="submission" date="2020-08" db="EMBL/GenBank/DDBJ databases">
        <authorList>
            <person name="Seo M.-J."/>
        </authorList>
    </citation>
    <scope>NUCLEOTIDE SEQUENCE [LARGE SCALE GENOMIC DNA]</scope>
    <source>
        <strain evidence="1 2">MBLA0160</strain>
    </source>
</reference>
<dbReference type="AlphaFoldDB" id="A0A7J9SLE5"/>
<keyword evidence="2" id="KW-1185">Reference proteome</keyword>
<name>A0A7J9SLE5_9EURY</name>
<protein>
    <submittedName>
        <fullName evidence="1">Uncharacterized protein</fullName>
    </submittedName>
</protein>
<organism evidence="1 2">
    <name type="scientific">Halobellus ruber</name>
    <dbReference type="NCBI Taxonomy" id="2761102"/>
    <lineage>
        <taxon>Archaea</taxon>
        <taxon>Methanobacteriati</taxon>
        <taxon>Methanobacteriota</taxon>
        <taxon>Stenosarchaea group</taxon>
        <taxon>Halobacteria</taxon>
        <taxon>Halobacteriales</taxon>
        <taxon>Haloferacaceae</taxon>
        <taxon>Halobellus</taxon>
    </lineage>
</organism>
<dbReference type="Proteomes" id="UP000546257">
    <property type="component" value="Unassembled WGS sequence"/>
</dbReference>
<dbReference type="RefSeq" id="WP_185193718.1">
    <property type="nucleotide sequence ID" value="NZ_JACKXD010000005.1"/>
</dbReference>